<evidence type="ECO:0000313" key="3">
    <source>
        <dbReference type="EMBL" id="KAF2653301.1"/>
    </source>
</evidence>
<gene>
    <name evidence="3" type="ORF">K491DRAFT_718135</name>
</gene>
<evidence type="ECO:0008006" key="5">
    <source>
        <dbReference type="Google" id="ProtNLM"/>
    </source>
</evidence>
<evidence type="ECO:0000256" key="1">
    <source>
        <dbReference type="SAM" id="MobiDB-lite"/>
    </source>
</evidence>
<dbReference type="EMBL" id="MU004383">
    <property type="protein sequence ID" value="KAF2653301.1"/>
    <property type="molecule type" value="Genomic_DNA"/>
</dbReference>
<feature type="signal peptide" evidence="2">
    <location>
        <begin position="1"/>
        <end position="16"/>
    </location>
</feature>
<evidence type="ECO:0000256" key="2">
    <source>
        <dbReference type="SAM" id="SignalP"/>
    </source>
</evidence>
<protein>
    <recommendedName>
        <fullName evidence="5">Extracellular membrane protein CFEM domain-containing protein</fullName>
    </recommendedName>
</protein>
<evidence type="ECO:0000313" key="4">
    <source>
        <dbReference type="Proteomes" id="UP000799324"/>
    </source>
</evidence>
<feature type="chain" id="PRO_5025462937" description="Extracellular membrane protein CFEM domain-containing protein" evidence="2">
    <location>
        <begin position="17"/>
        <end position="587"/>
    </location>
</feature>
<keyword evidence="2" id="KW-0732">Signal</keyword>
<feature type="region of interest" description="Disordered" evidence="1">
    <location>
        <begin position="308"/>
        <end position="333"/>
    </location>
</feature>
<reference evidence="3" key="1">
    <citation type="journal article" date="2020" name="Stud. Mycol.">
        <title>101 Dothideomycetes genomes: a test case for predicting lifestyles and emergence of pathogens.</title>
        <authorList>
            <person name="Haridas S."/>
            <person name="Albert R."/>
            <person name="Binder M."/>
            <person name="Bloem J."/>
            <person name="Labutti K."/>
            <person name="Salamov A."/>
            <person name="Andreopoulos B."/>
            <person name="Baker S."/>
            <person name="Barry K."/>
            <person name="Bills G."/>
            <person name="Bluhm B."/>
            <person name="Cannon C."/>
            <person name="Castanera R."/>
            <person name="Culley D."/>
            <person name="Daum C."/>
            <person name="Ezra D."/>
            <person name="Gonzalez J."/>
            <person name="Henrissat B."/>
            <person name="Kuo A."/>
            <person name="Liang C."/>
            <person name="Lipzen A."/>
            <person name="Lutzoni F."/>
            <person name="Magnuson J."/>
            <person name="Mondo S."/>
            <person name="Nolan M."/>
            <person name="Ohm R."/>
            <person name="Pangilinan J."/>
            <person name="Park H.-J."/>
            <person name="Ramirez L."/>
            <person name="Alfaro M."/>
            <person name="Sun H."/>
            <person name="Tritt A."/>
            <person name="Yoshinaga Y."/>
            <person name="Zwiers L.-H."/>
            <person name="Turgeon B."/>
            <person name="Goodwin S."/>
            <person name="Spatafora J."/>
            <person name="Crous P."/>
            <person name="Grigoriev I."/>
        </authorList>
    </citation>
    <scope>NUCLEOTIDE SEQUENCE</scope>
    <source>
        <strain evidence="3">CBS 122681</strain>
    </source>
</reference>
<keyword evidence="4" id="KW-1185">Reference proteome</keyword>
<proteinExistence type="predicted"/>
<sequence length="587" mass="66179">MRLFAVFALFVGVAVAAPADGRAPADSVSPTGTATLSESATSTESAIATGTPNDVYKTACLNKYKYYTEHFKCGKPGSNPLCETVARKETCIWNPECRRWINCPCDPCGVPSVPALPARAVETKAPAVADDTKATCERDFKDCVKVCGMVSCYAKCQLDICEANPTCWQYIDHAEPEPVPRSVEADSSPVAATLTKYECKKAVDQCAEFCGRIGICVARCRIKVINSNPECRQYLRIKRESEPVPRDDEANSPSSAEINRKQCFTMFDHCAGTKCHGFSIKCLNDCRNFVIKTWPECDRFVKKGKAEELESEPESEPQLEPQPEPASRSVDARSPSAAQLTREECIEKFTECLNNCNYPYCAFDCKTQIRTEYRECRMYVKRQPDEEPATPAIQDNSPVVMKDPTQRECDDHWWQTCGKKCGWVDCQFNCQRQVCRWNEGCRKYSPYDVICFKSEPAKRAVVAARAVDVEYRDVCLDVYKQCMIKANRLDALFRCEREACHWNPVECPKYINCPHEPSAQAVDSDSPEDTSLRLRDDLDTDSKSHCKRHWKQCVDKCGGDKNAACVSSCNKNTCKWNWGCKYYMHCS</sequence>
<feature type="region of interest" description="Disordered" evidence="1">
    <location>
        <begin position="21"/>
        <end position="45"/>
    </location>
</feature>
<accession>A0A6A6T2D5</accession>
<dbReference type="Proteomes" id="UP000799324">
    <property type="component" value="Unassembled WGS sequence"/>
</dbReference>
<organism evidence="3 4">
    <name type="scientific">Lophiostoma macrostomum CBS 122681</name>
    <dbReference type="NCBI Taxonomy" id="1314788"/>
    <lineage>
        <taxon>Eukaryota</taxon>
        <taxon>Fungi</taxon>
        <taxon>Dikarya</taxon>
        <taxon>Ascomycota</taxon>
        <taxon>Pezizomycotina</taxon>
        <taxon>Dothideomycetes</taxon>
        <taxon>Pleosporomycetidae</taxon>
        <taxon>Pleosporales</taxon>
        <taxon>Lophiostomataceae</taxon>
        <taxon>Lophiostoma</taxon>
    </lineage>
</organism>
<name>A0A6A6T2D5_9PLEO</name>
<dbReference type="AlphaFoldDB" id="A0A6A6T2D5"/>